<evidence type="ECO:0000313" key="2">
    <source>
        <dbReference type="Proteomes" id="UP000054770"/>
    </source>
</evidence>
<accession>A0A158KY92</accession>
<keyword evidence="2" id="KW-1185">Reference proteome</keyword>
<evidence type="ECO:0000313" key="1">
    <source>
        <dbReference type="EMBL" id="SAL86126.1"/>
    </source>
</evidence>
<proteinExistence type="predicted"/>
<name>A0A158KY92_9BURK</name>
<organism evidence="1 2">
    <name type="scientific">Caballeronia choica</name>
    <dbReference type="NCBI Taxonomy" id="326476"/>
    <lineage>
        <taxon>Bacteria</taxon>
        <taxon>Pseudomonadati</taxon>
        <taxon>Pseudomonadota</taxon>
        <taxon>Betaproteobacteria</taxon>
        <taxon>Burkholderiales</taxon>
        <taxon>Burkholderiaceae</taxon>
        <taxon>Caballeronia</taxon>
    </lineage>
</organism>
<gene>
    <name evidence="1" type="ORF">AWB68_07918</name>
</gene>
<dbReference type="AlphaFoldDB" id="A0A158KY92"/>
<reference evidence="1" key="1">
    <citation type="submission" date="2016-01" db="EMBL/GenBank/DDBJ databases">
        <authorList>
            <person name="Peeters C."/>
        </authorList>
    </citation>
    <scope>NUCLEOTIDE SEQUENCE [LARGE SCALE GENOMIC DNA]</scope>
    <source>
        <strain evidence="1">LMG 22940</strain>
    </source>
</reference>
<comment type="caution">
    <text evidence="1">The sequence shown here is derived from an EMBL/GenBank/DDBJ whole genome shotgun (WGS) entry which is preliminary data.</text>
</comment>
<protein>
    <submittedName>
        <fullName evidence="1">Uncharacterized protein</fullName>
    </submittedName>
</protein>
<sequence length="62" mass="7276">MGLFCRRFLLDRGNTLWRLSTTKFERMLQDPAKLCLPVLAGQRVRMADVIVELMDREPVRIV</sequence>
<dbReference type="Proteomes" id="UP000054770">
    <property type="component" value="Unassembled WGS sequence"/>
</dbReference>
<dbReference type="EMBL" id="FCON02000213">
    <property type="protein sequence ID" value="SAL86126.1"/>
    <property type="molecule type" value="Genomic_DNA"/>
</dbReference>